<evidence type="ECO:0000313" key="1">
    <source>
        <dbReference type="EMBL" id="GAH12750.1"/>
    </source>
</evidence>
<gene>
    <name evidence="1" type="ORF">S01H4_64689</name>
</gene>
<proteinExistence type="predicted"/>
<protein>
    <submittedName>
        <fullName evidence="1">Uncharacterized protein</fullName>
    </submittedName>
</protein>
<sequence>TLIGNDAGLLLTTGAETTFVGRSTGRVNTATGSVVNAENFIFAICCFV</sequence>
<name>X1DX13_9ZZZZ</name>
<dbReference type="EMBL" id="BART01039314">
    <property type="protein sequence ID" value="GAH12750.1"/>
    <property type="molecule type" value="Genomic_DNA"/>
</dbReference>
<feature type="non-terminal residue" evidence="1">
    <location>
        <position position="1"/>
    </location>
</feature>
<organism evidence="1">
    <name type="scientific">marine sediment metagenome</name>
    <dbReference type="NCBI Taxonomy" id="412755"/>
    <lineage>
        <taxon>unclassified sequences</taxon>
        <taxon>metagenomes</taxon>
        <taxon>ecological metagenomes</taxon>
    </lineage>
</organism>
<dbReference type="AlphaFoldDB" id="X1DX13"/>
<comment type="caution">
    <text evidence="1">The sequence shown here is derived from an EMBL/GenBank/DDBJ whole genome shotgun (WGS) entry which is preliminary data.</text>
</comment>
<accession>X1DX13</accession>
<reference evidence="1" key="1">
    <citation type="journal article" date="2014" name="Front. Microbiol.">
        <title>High frequency of phylogenetically diverse reductive dehalogenase-homologous genes in deep subseafloor sedimentary metagenomes.</title>
        <authorList>
            <person name="Kawai M."/>
            <person name="Futagami T."/>
            <person name="Toyoda A."/>
            <person name="Takaki Y."/>
            <person name="Nishi S."/>
            <person name="Hori S."/>
            <person name="Arai W."/>
            <person name="Tsubouchi T."/>
            <person name="Morono Y."/>
            <person name="Uchiyama I."/>
            <person name="Ito T."/>
            <person name="Fujiyama A."/>
            <person name="Inagaki F."/>
            <person name="Takami H."/>
        </authorList>
    </citation>
    <scope>NUCLEOTIDE SEQUENCE</scope>
    <source>
        <strain evidence="1">Expedition CK06-06</strain>
    </source>
</reference>